<dbReference type="GO" id="GO:0016757">
    <property type="term" value="F:glycosyltransferase activity"/>
    <property type="evidence" value="ECO:0007669"/>
    <property type="project" value="InterPro"/>
</dbReference>
<sequence length="852" mass="96197">MPPSPKAASVSKLTLQRWYLIGGIAFLFCFAAFVNVSFFVTNSASDLPHIRAEHHGSVDHFLQHVVFTATCSERDVMRANVLAFSAREQRFTGDLTYVAYNCDKTTFTALASKIPAAYNVSFFHAVDVQGSGDKELNPHALHAWISRYAPRVKPEEFVMIVEIDTIFTRTLDIVAMLKVADTMKNPTMLAQDAAWYDSDTPDYIMPPEILEKALGPSSRASKVEFWRGNAVHAPFVMQSRHLDATFAKTKTIYAKLDQKYQHLAYPLACAELGLEHGVAGNFRLSRYNSFAENWNVVDMIQYNPINESITTDSPLYGVYPFTMRTNTLELTKWVDGAKYVMRDLWAPLDFFHCDASLLEVPPPSLWHYAKHTYGWEQLSPILRTRHIMSISLALRAYNRAALDIKQRNCPHGFNANQEILLRENLASAVSSNLPLHGLPTEAPQEEPFHFVFTSTCSNSDQWQADMLVESFIRVNQPGSLTRIVVGCESKAQMDQVILRTQTNTRLHFASEKVKFQTHAIRHWLQETNLPHLPSRLVILSLDFLFLRQFSMNKTMPVITAYQKAEEDPNPELMEVIHGSRRPKEVHFYSGTQILQTIETKPGTIVAQNFNDYLKDLTQDSVINSLCPDCPKVEAPKTVAEVYNIGLPYVLATSDLQKSIGDACTVTEKYYAAHSPTKRSQADLVGFSMAAAKNGLSTIRLDNMAITRAASEDWNFALAKKEINSFTTIYVLANPCASDIVAPPTAAPFLRQYTRYQVNKWLADPALMPENIFACDMWLLKEPPASLWDDAIKVEDPEKIKNTYGLCTTIKLWNALLIQSRKQHCPNGFNSHKRLELVDPRPDAVVASLKKWP</sequence>
<keyword evidence="1" id="KW-0812">Transmembrane</keyword>
<feature type="transmembrane region" description="Helical" evidence="1">
    <location>
        <begin position="18"/>
        <end position="40"/>
    </location>
</feature>
<proteinExistence type="predicted"/>
<protein>
    <submittedName>
        <fullName evidence="2">Uncharacterized protein</fullName>
    </submittedName>
</protein>
<dbReference type="PANTHER" id="PTHR31485">
    <property type="entry name" value="PEPTIDYL SERINE ALPHA-GALACTOSYLTRANSFERASE"/>
    <property type="match status" value="1"/>
</dbReference>
<keyword evidence="1" id="KW-1133">Transmembrane helix</keyword>
<dbReference type="InterPro" id="IPR044845">
    <property type="entry name" value="HPAT/SRGT1-like"/>
</dbReference>
<keyword evidence="3" id="KW-1185">Reference proteome</keyword>
<dbReference type="Proteomes" id="UP000481153">
    <property type="component" value="Unassembled WGS sequence"/>
</dbReference>
<dbReference type="EMBL" id="VJMJ01000205">
    <property type="protein sequence ID" value="KAF0726850.1"/>
    <property type="molecule type" value="Genomic_DNA"/>
</dbReference>
<reference evidence="2 3" key="1">
    <citation type="submission" date="2019-07" db="EMBL/GenBank/DDBJ databases">
        <title>Genomics analysis of Aphanomyces spp. identifies a new class of oomycete effector associated with host adaptation.</title>
        <authorList>
            <person name="Gaulin E."/>
        </authorList>
    </citation>
    <scope>NUCLEOTIDE SEQUENCE [LARGE SCALE GENOMIC DNA]</scope>
    <source>
        <strain evidence="2 3">ATCC 201684</strain>
    </source>
</reference>
<dbReference type="PANTHER" id="PTHR31485:SF7">
    <property type="entry name" value="PEPTIDYL SERINE ALPHA-GALACTOSYLTRANSFERASE"/>
    <property type="match status" value="1"/>
</dbReference>
<dbReference type="VEuPathDB" id="FungiDB:AeMF1_019850"/>
<keyword evidence="1" id="KW-0472">Membrane</keyword>
<comment type="caution">
    <text evidence="2">The sequence shown here is derived from an EMBL/GenBank/DDBJ whole genome shotgun (WGS) entry which is preliminary data.</text>
</comment>
<organism evidence="2 3">
    <name type="scientific">Aphanomyces euteiches</name>
    <dbReference type="NCBI Taxonomy" id="100861"/>
    <lineage>
        <taxon>Eukaryota</taxon>
        <taxon>Sar</taxon>
        <taxon>Stramenopiles</taxon>
        <taxon>Oomycota</taxon>
        <taxon>Saprolegniomycetes</taxon>
        <taxon>Saprolegniales</taxon>
        <taxon>Verrucalvaceae</taxon>
        <taxon>Aphanomyces</taxon>
    </lineage>
</organism>
<evidence type="ECO:0000313" key="3">
    <source>
        <dbReference type="Proteomes" id="UP000481153"/>
    </source>
</evidence>
<evidence type="ECO:0000313" key="2">
    <source>
        <dbReference type="EMBL" id="KAF0726850.1"/>
    </source>
</evidence>
<gene>
    <name evidence="2" type="ORF">Ae201684_014992</name>
</gene>
<evidence type="ECO:0000256" key="1">
    <source>
        <dbReference type="SAM" id="Phobius"/>
    </source>
</evidence>
<name>A0A6G0WI22_9STRA</name>
<accession>A0A6G0WI22</accession>
<dbReference type="AlphaFoldDB" id="A0A6G0WI22"/>